<dbReference type="Proteomes" id="UP000801428">
    <property type="component" value="Unassembled WGS sequence"/>
</dbReference>
<keyword evidence="1" id="KW-0175">Coiled coil</keyword>
<evidence type="ECO:0000256" key="1">
    <source>
        <dbReference type="SAM" id="Coils"/>
    </source>
</evidence>
<keyword evidence="3" id="KW-1185">Reference proteome</keyword>
<reference evidence="2" key="1">
    <citation type="submission" date="2019-04" db="EMBL/GenBank/DDBJ databases">
        <title>Sequencing of skin fungus with MAO and IRED activity.</title>
        <authorList>
            <person name="Marsaioli A.J."/>
            <person name="Bonatto J.M.C."/>
            <person name="Reis Junior O."/>
        </authorList>
    </citation>
    <scope>NUCLEOTIDE SEQUENCE</scope>
    <source>
        <strain evidence="2">30M1</strain>
    </source>
</reference>
<evidence type="ECO:0000313" key="3">
    <source>
        <dbReference type="Proteomes" id="UP000801428"/>
    </source>
</evidence>
<dbReference type="AlphaFoldDB" id="A0A9P4W9V0"/>
<dbReference type="OrthoDB" id="5410764at2759"/>
<feature type="coiled-coil region" evidence="1">
    <location>
        <begin position="208"/>
        <end position="252"/>
    </location>
</feature>
<dbReference type="EMBL" id="SWKU01000004">
    <property type="protein sequence ID" value="KAF3007807.1"/>
    <property type="molecule type" value="Genomic_DNA"/>
</dbReference>
<comment type="caution">
    <text evidence="2">The sequence shown here is derived from an EMBL/GenBank/DDBJ whole genome shotgun (WGS) entry which is preliminary data.</text>
</comment>
<proteinExistence type="predicted"/>
<gene>
    <name evidence="2" type="ORF">E8E13_010492</name>
</gene>
<organism evidence="2 3">
    <name type="scientific">Curvularia kusanoi</name>
    <name type="common">Cochliobolus kusanoi</name>
    <dbReference type="NCBI Taxonomy" id="90978"/>
    <lineage>
        <taxon>Eukaryota</taxon>
        <taxon>Fungi</taxon>
        <taxon>Dikarya</taxon>
        <taxon>Ascomycota</taxon>
        <taxon>Pezizomycotina</taxon>
        <taxon>Dothideomycetes</taxon>
        <taxon>Pleosporomycetidae</taxon>
        <taxon>Pleosporales</taxon>
        <taxon>Pleosporineae</taxon>
        <taxon>Pleosporaceae</taxon>
        <taxon>Curvularia</taxon>
    </lineage>
</organism>
<evidence type="ECO:0000313" key="2">
    <source>
        <dbReference type="EMBL" id="KAF3007807.1"/>
    </source>
</evidence>
<protein>
    <submittedName>
        <fullName evidence="2">Uncharacterized protein</fullName>
    </submittedName>
</protein>
<sequence length="363" mass="41018">MSVLYTFTICFTPHSTSIASMAAEEPNSGHATREPELPLLNFIFACSVCGATFADTYQGHNETVQGLSDGINPINRLVTKLFMGSCCHVFCSEHIEGGAPPFHPAGQKPQAPCPWCIINDGDHTVRDLYSIRGFHRDEYDPAIPSTWFTAPPASLDVHAKEREAVRFQYLALARYCQTTYQTRKPLTDALSRTEQELASTKAIAAEKLNSLQHDNEQQAGELQTLQVEVQRLQHLERERKQFETDLEAFRHLEVDVRNLETFRKNKAAILQYLKSLPTVIEQNKKMKERLASLGFAMAVEPVPNYTQLLSDDLDALEDRYTKQPRYDAATIKTFFQDAFSQSFDTHNTQQALDQSVLIEGQID</sequence>
<accession>A0A9P4W9V0</accession>
<name>A0A9P4W9V0_CURKU</name>